<sequence length="315" mass="35953">MEYVQGYQDSMSSRCPFRIVVSLSVVPWRLNRVDQVLRSLDRQTQRVDQIYLHIPWRLERTQQPYPSIPESLQTCISQMSTPLRVCRGQDYGPITKLAPTLDLEKDPFTILLAFDDDWILHPRKVEVMIFSLIKFFASPLQEILRQGQQDKIPQMITQGASQLMSNGSRISKSMQSFEPPKVAVTGRGWHVGGKIWSSPSFFDEIDNPLTLKEISIVGGCCGFASFRCNFPSSCQALLQERASLPSHLQSCAFFHDDMMISAVLEKRGVQKFVHPNRCMDPMEDLEDGLSSAKILFLKRLIPLVHYYYDQVSSAD</sequence>
<proteinExistence type="predicted"/>
<organism evidence="1">
    <name type="scientific">Sylvanvirus sp</name>
    <dbReference type="NCBI Taxonomy" id="2487774"/>
    <lineage>
        <taxon>Viruses</taxon>
    </lineage>
</organism>
<accession>A0A3G5AHM6</accession>
<evidence type="ECO:0000313" key="1">
    <source>
        <dbReference type="EMBL" id="AYV86670.1"/>
    </source>
</evidence>
<gene>
    <name evidence="1" type="ORF">Sylvanvirus6_11</name>
</gene>
<reference evidence="1" key="1">
    <citation type="submission" date="2018-10" db="EMBL/GenBank/DDBJ databases">
        <title>Hidden diversity of soil giant viruses.</title>
        <authorList>
            <person name="Schulz F."/>
            <person name="Alteio L."/>
            <person name="Goudeau D."/>
            <person name="Ryan E.M."/>
            <person name="Malmstrom R.R."/>
            <person name="Blanchard J."/>
            <person name="Woyke T."/>
        </authorList>
    </citation>
    <scope>NUCLEOTIDE SEQUENCE</scope>
    <source>
        <strain evidence="1">SYV1</strain>
    </source>
</reference>
<dbReference type="EMBL" id="MK072512">
    <property type="protein sequence ID" value="AYV86670.1"/>
    <property type="molecule type" value="Genomic_DNA"/>
</dbReference>
<name>A0A3G5AHM6_9VIRU</name>
<protein>
    <submittedName>
        <fullName evidence="1">Uncharacterized protein</fullName>
    </submittedName>
</protein>